<comment type="caution">
    <text evidence="2">The sequence shown here is derived from an EMBL/GenBank/DDBJ whole genome shotgun (WGS) entry which is preliminary data.</text>
</comment>
<sequence length="176" mass="18829">MSVTRPHGKVDTPKPRDPKARNAGPDESPHSGPYSNGDRCPSSSPHYIQSNLCIIDLEDPKDSSLYPYANSTDWRCCYDEVASSMFCRWGGGVFDLSEAGFAAGAVTRCSAGCQLCRSGDCSSLGCPGRAMRDSSSGVERLRIPRGRKLESAVVLVFAVPVILALRSSVSGRLSNP</sequence>
<protein>
    <submittedName>
        <fullName evidence="2">Uncharacterized protein</fullName>
    </submittedName>
</protein>
<reference evidence="3" key="1">
    <citation type="journal article" date="2017" name="Plant J.">
        <title>The pomegranate (Punica granatum L.) genome and the genomics of punicalagin biosynthesis.</title>
        <authorList>
            <person name="Qin G."/>
            <person name="Xu C."/>
            <person name="Ming R."/>
            <person name="Tang H."/>
            <person name="Guyot R."/>
            <person name="Kramer E.M."/>
            <person name="Hu Y."/>
            <person name="Yi X."/>
            <person name="Qi Y."/>
            <person name="Xu X."/>
            <person name="Gao Z."/>
            <person name="Pan H."/>
            <person name="Jian J."/>
            <person name="Tian Y."/>
            <person name="Yue Z."/>
            <person name="Xu Y."/>
        </authorList>
    </citation>
    <scope>NUCLEOTIDE SEQUENCE [LARGE SCALE GENOMIC DNA]</scope>
    <source>
        <strain evidence="3">cv. Dabenzi</strain>
    </source>
</reference>
<accession>A0A218VRI6</accession>
<evidence type="ECO:0000313" key="3">
    <source>
        <dbReference type="Proteomes" id="UP000197138"/>
    </source>
</evidence>
<evidence type="ECO:0000313" key="2">
    <source>
        <dbReference type="EMBL" id="OWM63154.1"/>
    </source>
</evidence>
<proteinExistence type="predicted"/>
<dbReference type="EMBL" id="MTKT01006130">
    <property type="protein sequence ID" value="OWM63154.1"/>
    <property type="molecule type" value="Genomic_DNA"/>
</dbReference>
<feature type="region of interest" description="Disordered" evidence="1">
    <location>
        <begin position="1"/>
        <end position="40"/>
    </location>
</feature>
<dbReference type="AlphaFoldDB" id="A0A218VRI6"/>
<name>A0A218VRI6_PUNGR</name>
<dbReference type="Proteomes" id="UP000197138">
    <property type="component" value="Unassembled WGS sequence"/>
</dbReference>
<evidence type="ECO:0000256" key="1">
    <source>
        <dbReference type="SAM" id="MobiDB-lite"/>
    </source>
</evidence>
<organism evidence="2 3">
    <name type="scientific">Punica granatum</name>
    <name type="common">Pomegranate</name>
    <dbReference type="NCBI Taxonomy" id="22663"/>
    <lineage>
        <taxon>Eukaryota</taxon>
        <taxon>Viridiplantae</taxon>
        <taxon>Streptophyta</taxon>
        <taxon>Embryophyta</taxon>
        <taxon>Tracheophyta</taxon>
        <taxon>Spermatophyta</taxon>
        <taxon>Magnoliopsida</taxon>
        <taxon>eudicotyledons</taxon>
        <taxon>Gunneridae</taxon>
        <taxon>Pentapetalae</taxon>
        <taxon>rosids</taxon>
        <taxon>malvids</taxon>
        <taxon>Myrtales</taxon>
        <taxon>Lythraceae</taxon>
        <taxon>Punica</taxon>
    </lineage>
</organism>
<gene>
    <name evidence="2" type="ORF">CDL15_Pgr027010</name>
</gene>
<feature type="compositionally biased region" description="Basic and acidic residues" evidence="1">
    <location>
        <begin position="8"/>
        <end position="20"/>
    </location>
</feature>